<dbReference type="GO" id="GO:0009279">
    <property type="term" value="C:cell outer membrane"/>
    <property type="evidence" value="ECO:0007669"/>
    <property type="project" value="UniProtKB-SubCell"/>
</dbReference>
<evidence type="ECO:0000259" key="11">
    <source>
        <dbReference type="Pfam" id="PF13954"/>
    </source>
</evidence>
<dbReference type="OrthoDB" id="6554712at2"/>
<feature type="chain" id="PRO_5003000619" evidence="9">
    <location>
        <begin position="34"/>
        <end position="840"/>
    </location>
</feature>
<protein>
    <submittedName>
        <fullName evidence="12">Fimbrial usher protein</fullName>
    </submittedName>
</protein>
<keyword evidence="7" id="KW-0472">Membrane</keyword>
<evidence type="ECO:0000256" key="7">
    <source>
        <dbReference type="ARBA" id="ARBA00023136"/>
    </source>
</evidence>
<evidence type="ECO:0000256" key="4">
    <source>
        <dbReference type="ARBA" id="ARBA00022452"/>
    </source>
</evidence>
<dbReference type="InterPro" id="IPR037224">
    <property type="entry name" value="PapC_N_sf"/>
</dbReference>
<dbReference type="Proteomes" id="UP000005519">
    <property type="component" value="Unassembled WGS sequence"/>
</dbReference>
<sequence length="840" mass="94065">MDSALIREKLKKCRPHFLSCFVLSSILSNFAFAETATEPETEEFEFDSRFMNQLAGQPLADVDRFKFGNPIPSGEYQADVYVNNIRRGQIPLTFVDRGEGYEPIAGLCLTDELLEVLSLKSKAIDIKEKSDCVSAVESIEQAKIKFNVAEQALQVTIPQELLVIQPKGYISPALWQSSDPALFVRYDANQYISNSPTFRSKSTSLNIFAGANAGRWAIRHRGSKQWFNELSSRYQPDYTYIQTDISPIKGQITVGDFYTESQFLSGFSMRGVKLASDQRMLPPSLRGYAPLIRGVANSNAKVVVKYKDYVIYETNVPEGAFEINDLYPNSTSGELEVEITESNGQVRTFIVPFSTGINLVRPGQLLYKFNLGRYREDEKAFNDIVFQGETQYGLFNGLTLNTAASIAPNYGLGLLGFATETPIGRFSSHFSLSKVRLKSRKDQKTYTGKSINARYSVKLPKLNSYISLSGYRNFTKDNYDLQDVIYSNNNLPNISAKNIKQRYSFSFNQSLGDILGSLYFSFADSHYWNNEKNQKDYYLGYSNSYKTLQYQVSYAESRISGSNEKDKRFYVNISFSFPDYRELPTVSMNYARHYGQDYYLRTAINGTLGKNNQFNYGLSSSKQGELTNNAAYVGYNSPYALFNASASKSKDLKQYGFGMSGAVVAHPYGVTLANDIGDTFAIIHAKGASGAKINNSNNSYLDWFGNGIVSYVSPYEVNYVSIDPENLDDDVEISATGREIIPRANSSILVKFDTQSGDVAIFDVQLEDGSLPPLATEAFNQQGETIGYVVQGGRLFVRGIDKKGTIKLDWGASENNKCQFDYQLDKLDSAIYSVRCLKAN</sequence>
<proteinExistence type="inferred from homology"/>
<accession>C9PPJ4</accession>
<dbReference type="Gene3D" id="3.10.20.410">
    <property type="match status" value="1"/>
</dbReference>
<evidence type="ECO:0000256" key="2">
    <source>
        <dbReference type="ARBA" id="ARBA00008064"/>
    </source>
</evidence>
<dbReference type="InterPro" id="IPR025885">
    <property type="entry name" value="PapC_N"/>
</dbReference>
<dbReference type="RefSeq" id="WP_005764005.1">
    <property type="nucleotide sequence ID" value="NZ_GG704811.1"/>
</dbReference>
<dbReference type="AlphaFoldDB" id="C9PPJ4"/>
<dbReference type="Gene3D" id="2.60.40.2070">
    <property type="match status" value="1"/>
</dbReference>
<evidence type="ECO:0000256" key="6">
    <source>
        <dbReference type="ARBA" id="ARBA00022729"/>
    </source>
</evidence>
<dbReference type="PANTHER" id="PTHR30451">
    <property type="entry name" value="OUTER MEMBRANE USHER PROTEIN"/>
    <property type="match status" value="1"/>
</dbReference>
<dbReference type="STRING" id="667128.HMPREF0621_0918"/>
<dbReference type="InterPro" id="IPR043142">
    <property type="entry name" value="PapC-like_C_sf"/>
</dbReference>
<evidence type="ECO:0000256" key="8">
    <source>
        <dbReference type="ARBA" id="ARBA00023237"/>
    </source>
</evidence>
<keyword evidence="4" id="KW-1134">Transmembrane beta strand</keyword>
<dbReference type="Pfam" id="PF00577">
    <property type="entry name" value="Usher"/>
    <property type="match status" value="1"/>
</dbReference>
<evidence type="ECO:0000259" key="10">
    <source>
        <dbReference type="Pfam" id="PF13953"/>
    </source>
</evidence>
<keyword evidence="3" id="KW-0813">Transport</keyword>
<dbReference type="InterPro" id="IPR000015">
    <property type="entry name" value="Fimb_usher"/>
</dbReference>
<evidence type="ECO:0000256" key="1">
    <source>
        <dbReference type="ARBA" id="ARBA00004571"/>
    </source>
</evidence>
<keyword evidence="6 9" id="KW-0732">Signal</keyword>
<dbReference type="Pfam" id="PF13954">
    <property type="entry name" value="PapC_N"/>
    <property type="match status" value="1"/>
</dbReference>
<dbReference type="EMBL" id="ACZR01000010">
    <property type="protein sequence ID" value="EEX50530.1"/>
    <property type="molecule type" value="Genomic_DNA"/>
</dbReference>
<dbReference type="HOGENOM" id="CLU_009120_1_0_6"/>
<comment type="subcellular location">
    <subcellularLocation>
        <location evidence="1">Cell outer membrane</location>
        <topology evidence="1">Multi-pass membrane protein</topology>
    </subcellularLocation>
</comment>
<dbReference type="GO" id="GO:0009297">
    <property type="term" value="P:pilus assembly"/>
    <property type="evidence" value="ECO:0007669"/>
    <property type="project" value="InterPro"/>
</dbReference>
<dbReference type="Pfam" id="PF13953">
    <property type="entry name" value="PapC_C"/>
    <property type="match status" value="1"/>
</dbReference>
<name>C9PPJ4_9PAST</name>
<feature type="domain" description="PapC N-terminal" evidence="11">
    <location>
        <begin position="45"/>
        <end position="189"/>
    </location>
</feature>
<dbReference type="SUPFAM" id="SSF141729">
    <property type="entry name" value="FimD N-terminal domain-like"/>
    <property type="match status" value="1"/>
</dbReference>
<comment type="caution">
    <text evidence="12">The sequence shown here is derived from an EMBL/GenBank/DDBJ whole genome shotgun (WGS) entry which is preliminary data.</text>
</comment>
<dbReference type="Gene3D" id="2.60.40.2610">
    <property type="entry name" value="Outer membrane usher protein FimD, plug domain"/>
    <property type="match status" value="1"/>
</dbReference>
<comment type="similarity">
    <text evidence="2">Belongs to the fimbrial export usher family.</text>
</comment>
<feature type="signal peptide" evidence="9">
    <location>
        <begin position="1"/>
        <end position="33"/>
    </location>
</feature>
<feature type="domain" description="PapC-like C-terminal" evidence="10">
    <location>
        <begin position="762"/>
        <end position="825"/>
    </location>
</feature>
<evidence type="ECO:0000313" key="12">
    <source>
        <dbReference type="EMBL" id="EEX50530.1"/>
    </source>
</evidence>
<evidence type="ECO:0000313" key="13">
    <source>
        <dbReference type="Proteomes" id="UP000005519"/>
    </source>
</evidence>
<evidence type="ECO:0000256" key="3">
    <source>
        <dbReference type="ARBA" id="ARBA00022448"/>
    </source>
</evidence>
<evidence type="ECO:0000256" key="9">
    <source>
        <dbReference type="SAM" id="SignalP"/>
    </source>
</evidence>
<dbReference type="Gene3D" id="2.60.40.3110">
    <property type="match status" value="1"/>
</dbReference>
<dbReference type="InterPro" id="IPR042186">
    <property type="entry name" value="FimD_plug_dom"/>
</dbReference>
<dbReference type="InterPro" id="IPR025949">
    <property type="entry name" value="PapC-like_C"/>
</dbReference>
<dbReference type="PANTHER" id="PTHR30451:SF20">
    <property type="entry name" value="FIMBRIAE USHER"/>
    <property type="match status" value="1"/>
</dbReference>
<gene>
    <name evidence="12" type="ORF">HMPREF0621_0918</name>
</gene>
<dbReference type="GO" id="GO:0015473">
    <property type="term" value="F:fimbrial usher porin activity"/>
    <property type="evidence" value="ECO:0007669"/>
    <property type="project" value="InterPro"/>
</dbReference>
<evidence type="ECO:0000256" key="5">
    <source>
        <dbReference type="ARBA" id="ARBA00022692"/>
    </source>
</evidence>
<organism evidence="12 13">
    <name type="scientific">Pasteurella dagmatis ATCC 43325</name>
    <dbReference type="NCBI Taxonomy" id="667128"/>
    <lineage>
        <taxon>Bacteria</taxon>
        <taxon>Pseudomonadati</taxon>
        <taxon>Pseudomonadota</taxon>
        <taxon>Gammaproteobacteria</taxon>
        <taxon>Pasteurellales</taxon>
        <taxon>Pasteurellaceae</taxon>
        <taxon>Pasteurella</taxon>
    </lineage>
</organism>
<keyword evidence="8" id="KW-0998">Cell outer membrane</keyword>
<keyword evidence="13" id="KW-1185">Reference proteome</keyword>
<reference evidence="12 13" key="1">
    <citation type="submission" date="2009-10" db="EMBL/GenBank/DDBJ databases">
        <authorList>
            <person name="Muzny D."/>
            <person name="Qin X."/>
            <person name="Deng J."/>
            <person name="Jiang H."/>
            <person name="Liu Y."/>
            <person name="Qu J."/>
            <person name="Song X.-Z."/>
            <person name="Zhang L."/>
            <person name="Thornton R."/>
            <person name="Coyle M."/>
            <person name="Francisco L."/>
            <person name="Jackson L."/>
            <person name="Javaid M."/>
            <person name="Korchina V."/>
            <person name="Kovar C."/>
            <person name="Mata R."/>
            <person name="Mathew T."/>
            <person name="Ngo R."/>
            <person name="Nguyen L."/>
            <person name="Nguyen N."/>
            <person name="Okwuonu G."/>
            <person name="Ongeri F."/>
            <person name="Pham C."/>
            <person name="Simmons D."/>
            <person name="Wilczek-Boney K."/>
            <person name="Hale W."/>
            <person name="Jakkamsetti A."/>
            <person name="Pham P."/>
            <person name="Ruth R."/>
            <person name="San Lucas F."/>
            <person name="Warren J."/>
            <person name="Zhang J."/>
            <person name="Zhao Z."/>
            <person name="Zhou C."/>
            <person name="Zhu D."/>
            <person name="Lee S."/>
            <person name="Bess C."/>
            <person name="Blankenburg K."/>
            <person name="Forbes L."/>
            <person name="Fu Q."/>
            <person name="Gubbala S."/>
            <person name="Hirani K."/>
            <person name="Jayaseelan J.C."/>
            <person name="Lara F."/>
            <person name="Munidasa M."/>
            <person name="Palculict T."/>
            <person name="Patil S."/>
            <person name="Pu L.-L."/>
            <person name="Saada N."/>
            <person name="Tang L."/>
            <person name="Weissenberger G."/>
            <person name="Zhu Y."/>
            <person name="Hemphill L."/>
            <person name="Shang Y."/>
            <person name="Youmans B."/>
            <person name="Ayvaz T."/>
            <person name="Ross M."/>
            <person name="Santibanez J."/>
            <person name="Aqrawi P."/>
            <person name="Gross S."/>
            <person name="Joshi V."/>
            <person name="Fowler G."/>
            <person name="Nazareth L."/>
            <person name="Reid J."/>
            <person name="Worley K."/>
            <person name="Petrosino J."/>
            <person name="Highlander S."/>
            <person name="Gibbs R."/>
        </authorList>
    </citation>
    <scope>NUCLEOTIDE SEQUENCE [LARGE SCALE GENOMIC DNA]</scope>
    <source>
        <strain evidence="12 13">ATCC 43325</strain>
    </source>
</reference>
<keyword evidence="5" id="KW-0812">Transmembrane</keyword>